<accession>A0ABT4ZNV4</accession>
<evidence type="ECO:0000259" key="1">
    <source>
        <dbReference type="Pfam" id="PF07687"/>
    </source>
</evidence>
<dbReference type="SUPFAM" id="SSF55031">
    <property type="entry name" value="Bacterial exopeptidase dimerisation domain"/>
    <property type="match status" value="1"/>
</dbReference>
<organism evidence="2 3">
    <name type="scientific">Sphaerospermopsis kisseleviana CS-549</name>
    <dbReference type="NCBI Taxonomy" id="3021783"/>
    <lineage>
        <taxon>Bacteria</taxon>
        <taxon>Bacillati</taxon>
        <taxon>Cyanobacteriota</taxon>
        <taxon>Cyanophyceae</taxon>
        <taxon>Nostocales</taxon>
        <taxon>Aphanizomenonaceae</taxon>
        <taxon>Sphaerospermopsis</taxon>
        <taxon>Sphaerospermopsis kisseleviana</taxon>
    </lineage>
</organism>
<dbReference type="Pfam" id="PF07687">
    <property type="entry name" value="M20_dimer"/>
    <property type="match status" value="1"/>
</dbReference>
<dbReference type="EMBL" id="JAQMTI010000093">
    <property type="protein sequence ID" value="MDB9441089.1"/>
    <property type="molecule type" value="Genomic_DNA"/>
</dbReference>
<evidence type="ECO:0000313" key="2">
    <source>
        <dbReference type="EMBL" id="MDB9441089.1"/>
    </source>
</evidence>
<evidence type="ECO:0000313" key="3">
    <source>
        <dbReference type="Proteomes" id="UP001211711"/>
    </source>
</evidence>
<name>A0ABT4ZNV4_9CYAN</name>
<proteinExistence type="predicted"/>
<dbReference type="InterPro" id="IPR017439">
    <property type="entry name" value="Amidohydrolase"/>
</dbReference>
<dbReference type="Gene3D" id="3.40.630.10">
    <property type="entry name" value="Zn peptidases"/>
    <property type="match status" value="1"/>
</dbReference>
<keyword evidence="3" id="KW-1185">Reference proteome</keyword>
<sequence>MLTRIKEIANNLAPRLVEIRRHIHSHPELSGQEYQTAAFVAGVLSSSGLHVVEGVGKTGVIGELHSTHHDDRVLAIRTDMDALPIQERSGLEYASRTEGVMHACGHDVHTTVGLGTAMVMSQIADELGGKIRFLFQPAEEIAQGANWMVEDGAMNNVAAILGVHVFPSIPAGSVGIRYGALTAAADDLEIMILGESGHGARPHEAVDAIWIASQVITALQQAISRTQNPLRPVVLSIGKINGGRAANVIADKVQLLGTVRSLHPETRAQLPNWIENIVANVCNSYDAKYQVNYRQGVPSVQNDYTLTQLLQSSAEEAWSSDRVQVLPEPSLGAEDFSVYLDHAPGSMFRLGVGYKDRIINHPLHHPQFEVDESAIITGVVTLAYAAYKYWQSK</sequence>
<dbReference type="PANTHER" id="PTHR11014:SF63">
    <property type="entry name" value="METALLOPEPTIDASE, PUTATIVE (AFU_ORTHOLOGUE AFUA_6G09600)-RELATED"/>
    <property type="match status" value="1"/>
</dbReference>
<dbReference type="PANTHER" id="PTHR11014">
    <property type="entry name" value="PEPTIDASE M20 FAMILY MEMBER"/>
    <property type="match status" value="1"/>
</dbReference>
<gene>
    <name evidence="2" type="ORF">PN497_06885</name>
</gene>
<dbReference type="Pfam" id="PF01546">
    <property type="entry name" value="Peptidase_M20"/>
    <property type="match status" value="1"/>
</dbReference>
<comment type="caution">
    <text evidence="2">The sequence shown here is derived from an EMBL/GenBank/DDBJ whole genome shotgun (WGS) entry which is preliminary data.</text>
</comment>
<protein>
    <submittedName>
        <fullName evidence="2">M20 family metallopeptidase</fullName>
    </submittedName>
</protein>
<dbReference type="SUPFAM" id="SSF53187">
    <property type="entry name" value="Zn-dependent exopeptidases"/>
    <property type="match status" value="1"/>
</dbReference>
<reference evidence="2 3" key="1">
    <citation type="submission" date="2023-01" db="EMBL/GenBank/DDBJ databases">
        <title>Genomes from the Australian National Cyanobacteria Reference Collection.</title>
        <authorList>
            <person name="Willis A."/>
            <person name="Lee E.M.F."/>
        </authorList>
    </citation>
    <scope>NUCLEOTIDE SEQUENCE [LARGE SCALE GENOMIC DNA]</scope>
    <source>
        <strain evidence="2 3">CS-549</strain>
    </source>
</reference>
<dbReference type="InterPro" id="IPR036264">
    <property type="entry name" value="Bact_exopeptidase_dim_dom"/>
</dbReference>
<dbReference type="InterPro" id="IPR002933">
    <property type="entry name" value="Peptidase_M20"/>
</dbReference>
<feature type="domain" description="Peptidase M20 dimerisation" evidence="1">
    <location>
        <begin position="188"/>
        <end position="284"/>
    </location>
</feature>
<dbReference type="CDD" id="cd08014">
    <property type="entry name" value="M20_Acy1-like"/>
    <property type="match status" value="1"/>
</dbReference>
<dbReference type="Gene3D" id="3.30.70.360">
    <property type="match status" value="1"/>
</dbReference>
<dbReference type="PIRSF" id="PIRSF005962">
    <property type="entry name" value="Pept_M20D_amidohydro"/>
    <property type="match status" value="1"/>
</dbReference>
<dbReference type="RefSeq" id="WP_096565939.1">
    <property type="nucleotide sequence ID" value="NZ_JAQMTI010000093.1"/>
</dbReference>
<dbReference type="InterPro" id="IPR011650">
    <property type="entry name" value="Peptidase_M20_dimer"/>
</dbReference>
<dbReference type="Proteomes" id="UP001211711">
    <property type="component" value="Unassembled WGS sequence"/>
</dbReference>
<dbReference type="NCBIfam" id="TIGR01891">
    <property type="entry name" value="amidohydrolases"/>
    <property type="match status" value="1"/>
</dbReference>